<reference evidence="2" key="1">
    <citation type="submission" date="2018-02" db="EMBL/GenBank/DDBJ databases">
        <authorList>
            <person name="Hausmann B."/>
        </authorList>
    </citation>
    <scope>NUCLEOTIDE SEQUENCE [LARGE SCALE GENOMIC DNA]</scope>
    <source>
        <strain evidence="2">Peat soil MAG SbA5</strain>
    </source>
</reference>
<evidence type="ECO:0000313" key="1">
    <source>
        <dbReference type="EMBL" id="SPE28450.1"/>
    </source>
</evidence>
<accession>A0A2N9LZ18</accession>
<protein>
    <submittedName>
        <fullName evidence="1">Uncharacterized protein</fullName>
    </submittedName>
</protein>
<dbReference type="EMBL" id="OKRB01000126">
    <property type="protein sequence ID" value="SPE28450.1"/>
    <property type="molecule type" value="Genomic_DNA"/>
</dbReference>
<dbReference type="AlphaFoldDB" id="A0A2N9LZ18"/>
<sequence>MSFIQKSNVKHLLSPSDRTKIHLRRPDATGYSVAEADASQARQENFAEDFFAEHSSPCAAFVLTEQVADCSSQQAPLVSKSA</sequence>
<evidence type="ECO:0000313" key="2">
    <source>
        <dbReference type="Proteomes" id="UP000239735"/>
    </source>
</evidence>
<dbReference type="Proteomes" id="UP000239735">
    <property type="component" value="Unassembled WGS sequence"/>
</dbReference>
<name>A0A2N9LZ18_9BACT</name>
<proteinExistence type="predicted"/>
<organism evidence="1 2">
    <name type="scientific">Candidatus Sulfuritelmatomonas gaucii</name>
    <dbReference type="NCBI Taxonomy" id="2043161"/>
    <lineage>
        <taxon>Bacteria</taxon>
        <taxon>Pseudomonadati</taxon>
        <taxon>Acidobacteriota</taxon>
        <taxon>Terriglobia</taxon>
        <taxon>Terriglobales</taxon>
        <taxon>Acidobacteriaceae</taxon>
        <taxon>Candidatus Sulfuritelmatomonas</taxon>
    </lineage>
</organism>
<gene>
    <name evidence="1" type="ORF">SBA5_660007</name>
</gene>